<dbReference type="Proteomes" id="UP000235145">
    <property type="component" value="Unassembled WGS sequence"/>
</dbReference>
<feature type="domain" description="F-box" evidence="3">
    <location>
        <begin position="31"/>
        <end position="69"/>
    </location>
</feature>
<feature type="transmembrane region" description="Helical" evidence="2">
    <location>
        <begin position="38"/>
        <end position="61"/>
    </location>
</feature>
<feature type="compositionally biased region" description="Polar residues" evidence="1">
    <location>
        <begin position="9"/>
        <end position="19"/>
    </location>
</feature>
<dbReference type="AlphaFoldDB" id="A0A9R1VUD1"/>
<dbReference type="InterPro" id="IPR012337">
    <property type="entry name" value="RNaseH-like_sf"/>
</dbReference>
<feature type="region of interest" description="Disordered" evidence="1">
    <location>
        <begin position="1"/>
        <end position="24"/>
    </location>
</feature>
<keyword evidence="5" id="KW-1185">Reference proteome</keyword>
<proteinExistence type="predicted"/>
<keyword evidence="2" id="KW-0472">Membrane</keyword>
<gene>
    <name evidence="4" type="ORF">LSAT_V11C400174430</name>
</gene>
<evidence type="ECO:0000256" key="2">
    <source>
        <dbReference type="SAM" id="Phobius"/>
    </source>
</evidence>
<sequence length="627" mass="72586">MAKIRRMTRNQNCDGSSSSSRKRVNGGVAPWSDLDHHLLFLVMMQLGVIDFVAFSGVCKSWRKLALDNRKIFMASRPPMLISISHRSCKKEWYCYLEDLQGRKFKTILPHYAGRICVGITCGYLIFFGRKTKDFWLVNLITRHELHFPCFPFDTNINPESVACILVYSSLVSGWVFVMLLTFTYQVWFSIAGTQAWNRIYSTSLMIDLHAFKGKIYTINIGCRVYEMSLNPDPKLMLLHTKNFPKPDFLSPEFLTSSENLYVVDCRSKDSYDVHYLDFEEMKWVSSGKTFEECVFFINSLKYSAAIKSELLVDHRSLYKRFAYFLSTIDTSRKGRFLPSHICIAVVKNPLGLWLAACSEMNRGFGYWLNFDMKRPKLNTASAVVAPHDVELEESDDIDVVEIDVKIEGEEEDVNMERERWSEVWKFFTRLPISKDGRERAECGSFSINSIVFKPERFRELLSEAIVKHDLPFKFVEYEGIREIFQYLNEKVITITRNTAKDDVLNLFKREKLKLKNLFELLPGRISLTADLWSSINTNGFLCVTSHFIDMEWKLQKRVLSFQYMPPPHNGVCLTETISSILSDWGIDKMLFTITLDNASSNDTFVNLLKGQLCNEGALRSDGDYFHV</sequence>
<dbReference type="SUPFAM" id="SSF81383">
    <property type="entry name" value="F-box domain"/>
    <property type="match status" value="1"/>
</dbReference>
<keyword evidence="2" id="KW-1133">Transmembrane helix</keyword>
<evidence type="ECO:0000256" key="1">
    <source>
        <dbReference type="SAM" id="MobiDB-lite"/>
    </source>
</evidence>
<dbReference type="InterPro" id="IPR001810">
    <property type="entry name" value="F-box_dom"/>
</dbReference>
<dbReference type="PANTHER" id="PTHR45463">
    <property type="entry name" value="OS09G0392200 PROTEIN"/>
    <property type="match status" value="1"/>
</dbReference>
<dbReference type="InterPro" id="IPR036047">
    <property type="entry name" value="F-box-like_dom_sf"/>
</dbReference>
<evidence type="ECO:0000313" key="4">
    <source>
        <dbReference type="EMBL" id="KAJ0210728.1"/>
    </source>
</evidence>
<accession>A0A9R1VUD1</accession>
<keyword evidence="2" id="KW-0812">Transmembrane</keyword>
<dbReference type="EMBL" id="NBSK02000004">
    <property type="protein sequence ID" value="KAJ0210728.1"/>
    <property type="molecule type" value="Genomic_DNA"/>
</dbReference>
<dbReference type="PANTHER" id="PTHR45463:SF8">
    <property type="entry name" value="OS09G0392200 PROTEIN"/>
    <property type="match status" value="1"/>
</dbReference>
<feature type="transmembrane region" description="Helical" evidence="2">
    <location>
        <begin position="111"/>
        <end position="128"/>
    </location>
</feature>
<dbReference type="SUPFAM" id="SSF53098">
    <property type="entry name" value="Ribonuclease H-like"/>
    <property type="match status" value="1"/>
</dbReference>
<name>A0A9R1VUD1_LACSA</name>
<protein>
    <recommendedName>
        <fullName evidence="3">F-box domain-containing protein</fullName>
    </recommendedName>
</protein>
<evidence type="ECO:0000259" key="3">
    <source>
        <dbReference type="Pfam" id="PF00646"/>
    </source>
</evidence>
<comment type="caution">
    <text evidence="4">The sequence shown here is derived from an EMBL/GenBank/DDBJ whole genome shotgun (WGS) entry which is preliminary data.</text>
</comment>
<dbReference type="CDD" id="cd09917">
    <property type="entry name" value="F-box_SF"/>
    <property type="match status" value="1"/>
</dbReference>
<dbReference type="Pfam" id="PF00646">
    <property type="entry name" value="F-box"/>
    <property type="match status" value="1"/>
</dbReference>
<organism evidence="4 5">
    <name type="scientific">Lactuca sativa</name>
    <name type="common">Garden lettuce</name>
    <dbReference type="NCBI Taxonomy" id="4236"/>
    <lineage>
        <taxon>Eukaryota</taxon>
        <taxon>Viridiplantae</taxon>
        <taxon>Streptophyta</taxon>
        <taxon>Embryophyta</taxon>
        <taxon>Tracheophyta</taxon>
        <taxon>Spermatophyta</taxon>
        <taxon>Magnoliopsida</taxon>
        <taxon>eudicotyledons</taxon>
        <taxon>Gunneridae</taxon>
        <taxon>Pentapetalae</taxon>
        <taxon>asterids</taxon>
        <taxon>campanulids</taxon>
        <taxon>Asterales</taxon>
        <taxon>Asteraceae</taxon>
        <taxon>Cichorioideae</taxon>
        <taxon>Cichorieae</taxon>
        <taxon>Lactucinae</taxon>
        <taxon>Lactuca</taxon>
    </lineage>
</organism>
<dbReference type="Gene3D" id="1.20.1280.50">
    <property type="match status" value="1"/>
</dbReference>
<evidence type="ECO:0000313" key="5">
    <source>
        <dbReference type="Proteomes" id="UP000235145"/>
    </source>
</evidence>
<reference evidence="4 5" key="1">
    <citation type="journal article" date="2017" name="Nat. Commun.">
        <title>Genome assembly with in vitro proximity ligation data and whole-genome triplication in lettuce.</title>
        <authorList>
            <person name="Reyes-Chin-Wo S."/>
            <person name="Wang Z."/>
            <person name="Yang X."/>
            <person name="Kozik A."/>
            <person name="Arikit S."/>
            <person name="Song C."/>
            <person name="Xia L."/>
            <person name="Froenicke L."/>
            <person name="Lavelle D.O."/>
            <person name="Truco M.J."/>
            <person name="Xia R."/>
            <person name="Zhu S."/>
            <person name="Xu C."/>
            <person name="Xu H."/>
            <person name="Xu X."/>
            <person name="Cox K."/>
            <person name="Korf I."/>
            <person name="Meyers B.C."/>
            <person name="Michelmore R.W."/>
        </authorList>
    </citation>
    <scope>NUCLEOTIDE SEQUENCE [LARGE SCALE GENOMIC DNA]</scope>
    <source>
        <strain evidence="5">cv. Salinas</strain>
        <tissue evidence="4">Seedlings</tissue>
    </source>
</reference>
<feature type="transmembrane region" description="Helical" evidence="2">
    <location>
        <begin position="164"/>
        <end position="188"/>
    </location>
</feature>